<dbReference type="InterPro" id="IPR006900">
    <property type="entry name" value="Sec23/24_helical_dom"/>
</dbReference>
<evidence type="ECO:0000313" key="11">
    <source>
        <dbReference type="Proteomes" id="UP000000600"/>
    </source>
</evidence>
<dbReference type="OrthoDB" id="49016at2759"/>
<gene>
    <name evidence="10" type="ORF">GSPATT00004530001</name>
</gene>
<dbReference type="RefSeq" id="XP_001423834.1">
    <property type="nucleotide sequence ID" value="XM_001423797.1"/>
</dbReference>
<evidence type="ECO:0000256" key="3">
    <source>
        <dbReference type="SAM" id="MobiDB-lite"/>
    </source>
</evidence>
<keyword evidence="2" id="KW-0653">Protein transport</keyword>
<feature type="compositionally biased region" description="Low complexity" evidence="3">
    <location>
        <begin position="2719"/>
        <end position="2788"/>
    </location>
</feature>
<feature type="domain" description="Gelsolin-like" evidence="5">
    <location>
        <begin position="3449"/>
        <end position="3502"/>
    </location>
</feature>
<feature type="domain" description="Sec23/Sec24 beta-sandwich" evidence="9">
    <location>
        <begin position="3207"/>
        <end position="3290"/>
    </location>
</feature>
<feature type="chain" id="PRO_5002622495" description="LamG-like jellyroll fold domain-containing protein" evidence="4">
    <location>
        <begin position="23"/>
        <end position="3572"/>
    </location>
</feature>
<dbReference type="KEGG" id="ptm:GSPATT00004530001"/>
<dbReference type="STRING" id="5888.A0BD19"/>
<keyword evidence="1" id="KW-0813">Transport</keyword>
<accession>A0BD19</accession>
<dbReference type="InterPro" id="IPR012990">
    <property type="entry name" value="Beta-sandwich_Sec23_24"/>
</dbReference>
<keyword evidence="11" id="KW-1185">Reference proteome</keyword>
<feature type="domain" description="Sec23/Sec24 helical" evidence="8">
    <location>
        <begin position="3307"/>
        <end position="3404"/>
    </location>
</feature>
<dbReference type="Pfam" id="PF08033">
    <property type="entry name" value="Sec23_BS"/>
    <property type="match status" value="1"/>
</dbReference>
<dbReference type="Pfam" id="PF04815">
    <property type="entry name" value="Sec23_helical"/>
    <property type="match status" value="1"/>
</dbReference>
<dbReference type="InterPro" id="IPR006895">
    <property type="entry name" value="Znf_Sec23_Sec24"/>
</dbReference>
<feature type="region of interest" description="Disordered" evidence="3">
    <location>
        <begin position="281"/>
        <end position="310"/>
    </location>
</feature>
<evidence type="ECO:0000313" key="10">
    <source>
        <dbReference type="EMBL" id="CAK56436.1"/>
    </source>
</evidence>
<evidence type="ECO:0008006" key="12">
    <source>
        <dbReference type="Google" id="ProtNLM"/>
    </source>
</evidence>
<dbReference type="InterPro" id="IPR036174">
    <property type="entry name" value="Znf_Sec23_Sec24_sf"/>
</dbReference>
<dbReference type="SUPFAM" id="SSF53300">
    <property type="entry name" value="vWA-like"/>
    <property type="match status" value="1"/>
</dbReference>
<dbReference type="Gene3D" id="3.40.20.10">
    <property type="entry name" value="Severin"/>
    <property type="match status" value="1"/>
</dbReference>
<evidence type="ECO:0000259" key="5">
    <source>
        <dbReference type="Pfam" id="PF00626"/>
    </source>
</evidence>
<name>A0BD19_PARTE</name>
<evidence type="ECO:0000256" key="4">
    <source>
        <dbReference type="SAM" id="SignalP"/>
    </source>
</evidence>
<evidence type="ECO:0000259" key="9">
    <source>
        <dbReference type="Pfam" id="PF08033"/>
    </source>
</evidence>
<evidence type="ECO:0000259" key="7">
    <source>
        <dbReference type="Pfam" id="PF04811"/>
    </source>
</evidence>
<dbReference type="eggNOG" id="KOG1984">
    <property type="taxonomic scope" value="Eukaryota"/>
</dbReference>
<evidence type="ECO:0000259" key="8">
    <source>
        <dbReference type="Pfam" id="PF04815"/>
    </source>
</evidence>
<feature type="compositionally biased region" description="Basic and acidic residues" evidence="3">
    <location>
        <begin position="491"/>
        <end position="517"/>
    </location>
</feature>
<dbReference type="PANTHER" id="PTHR13328:SF4">
    <property type="entry name" value="NEGATIVE ELONGATION FACTOR A"/>
    <property type="match status" value="1"/>
</dbReference>
<feature type="signal peptide" evidence="4">
    <location>
        <begin position="1"/>
        <end position="22"/>
    </location>
</feature>
<dbReference type="InterPro" id="IPR052828">
    <property type="entry name" value="NELF-A_domain"/>
</dbReference>
<organism evidence="10 11">
    <name type="scientific">Paramecium tetraurelia</name>
    <dbReference type="NCBI Taxonomy" id="5888"/>
    <lineage>
        <taxon>Eukaryota</taxon>
        <taxon>Sar</taxon>
        <taxon>Alveolata</taxon>
        <taxon>Ciliophora</taxon>
        <taxon>Intramacronucleata</taxon>
        <taxon>Oligohymenophorea</taxon>
        <taxon>Peniculida</taxon>
        <taxon>Parameciidae</taxon>
        <taxon>Paramecium</taxon>
    </lineage>
</organism>
<dbReference type="Gene3D" id="3.40.50.410">
    <property type="entry name" value="von Willebrand factor, type A domain"/>
    <property type="match status" value="1"/>
</dbReference>
<sequence length="3572" mass="410985">MKKTFITFILLIVVAISSKLEASELRTRGLTYNEAYNIDVSRLSCHANFDFIIAELERWIDIIDNREQLIKDLAIINTIINIVEKAKGTMSVIHQTMLVEIKQKIEQSLQNIFIQNKWAACRVEDALEYVGQLNATQTNEEKIQLANQIIAHLRQTQEQIYQYLNQCQYVQRTVNLRQKVTQLKTLRRFCQQDIKKVRRIFEDEPDSEEDIIYYDEMPGETIYYYFEEEDLESLIDDIDHETYHLIREKQKDQLNKDVSNDIKQETKGNKRYIALGHEIDGKVKNSDEDNLNNHENQNSESQKTETETENVVQAVKVFKVEDLDNQEYHSSDDIISNDNNNQGEGETQVEEKFNSIQSSKVQRTFENSNKPLEVKNQSEEEEIHVEENFNSVQSTKVQRNSDSSDKPLQNQSDDGDIQVEENVNSIQSTKVQRTSDSSDKPLEEETQVEEKVDTIQSTKVQRNSDSSQEGETEVEEKFDSIQSTKVQKTSESSKKQQEVETEPEDPKKLRQQQIEDERSFKIQSLREDIDVNEPTAFQPPKHKANIGRVQERKIVAVNTKYQDSQFDGEATEQFEFNDRALLQDSSEYGFGYWVRYCEHGTKEHAREEGEYYFLSRMTINEEFDDFSFYGDRALAIFLFDNSFVFSTYDTSDKVKTKDKAVVLDENMDGMWYFVMFSYSSPLRKAVGYVASYGEGNGIYRVEIDATHIPPSYIKMIFGGKHMNYYGLNGQFANIFYDIDAPAFIDGDDALDEVLKTLSNPPQNVPAVIDENILTKPKSFNGNEQGESFHFDPQESQLIIEEYAVGLWFRWIDDLKVDEPNTFQIVNLRSNKNKAPGKGVLGDRALELHHTFGGGAKCAIYFNTYTIKGSKAKGQSYLSKTVESQEFIWTYVYFGYDNDGGRAYGALIKPGQVGEIQFKGIQHKLVNNLMVTLGGDDVISPFNGKIGYVGIYLGTGAYREGLDFGMTFNYGDGVMAVYQVGKPVTYVGGDITSARYVQYDSAENVVDKIIIHNDEGMKINGQSEYAFGMWTRWLSTLPKYLNKRAPIHNIARLGTQGYVIDSVNGKLVRLNANRPTTPKDTTLSIALTTDSYEFQTLEEKEELPFTVLEGRWHYVYFGYKRHVDKGLAKGYVQNGVDGEVEEISFDTYHDFLFEYVEFVIGKTAAPLFNGEMARITFSFGPGSFISTTDILKLYTQNSLPESAYIHPISRQTLQLVGAPQQIKEEPIQFEFEKYQGAEEYALSGWVKWNGPLKTGKIAHLITMAQKRIDDLDGKNEETLQITRGDQAFTFITYNQNEEEYKLAAHDEQYGEYADQWTYIYYGFSQSLRKTYGYLKYTFTESEFRQEEVNHFYLAVFSVLIQEKQQFSKFIGQIKTWVINVGDGAFREGGFDENENIKVHFGFISGTDHIKLQQAGQEAHNEETILECSSQNKDVPLKIEFEQSDKLHLHGVSEYGYGYWVKFQYFSNKNTIYSRPQLMGLSRLTTNRDYKDFDAPGDRVLLILLGKSSYHFATYDVITKSNNVAGDIPYQIESESEWTYLYFSYKRISQTQGHAMAFSNFKQITSGIQMDVMHSLLNDYLQLIIGNAGKYYSTFNGQITTIRFNLGPGSYVDSKQGLLQRIKNKDTIPDTLSPTKNYEVLIGKHDVATIEEEHHITHINEEAREYSIQLWFRWFKQSVKTQQLIYRFTSTNPDSLADAQKIGDRTLALFHTDGIEFSTYSLNPFSLSNSYEAQIPSQQLEVWTFVYFGYSKHNEKVSYYLQADEEEHQGLEVALHAVSSNYWLFLTRDALIKPFDSRLAQVILNIGDGSYREDNFHTLSVYLAAPKLFSSDSKFDWEADDTITLVSSDPDKLGQKITFAEPDRQIESVQEYSVGLWARYLQAWPERQWHTPTEMQIFRLTYNDERDSGRIAIGDRVLSAYVILDNYLFGTYDLNDDAPNEISTIPYSNLEGKWHYIYVGYKRQLQQANYFVFNGEEIKYATNEKLLHKPLGDYVNLILGGENEISPFQGLLTQIAAHFGVGSFINDGEELLKSIDSSFALPQELTVEYIHKQKHGQQQLIGEGDNNEGSESTGDTWSGVGEYAISGWFKISETQVKKEGEINSNCQILFRITNNDKEHLNDRKLQGDRALHAQICAGDTIKLSTYTLKGLKDWNEAKFLEEKVELIESKKAWSYIYMAYNEDAGQIHTLLHLFAEDKPVIFNGVQHFVPHFIGIYVGKDPHSRKFQGDLQKWVAQYGQGAFVDVLKKGYQDHLPNFRHIQINQKHLWSEKESHIIQTPEKLEVTFTEETESVDEYAVGVWTRWLIAFPTTLIDRSDVHTIFRFSNKRQYQDKSELGNRVLSAFLTYGNYEFSTYDASKPANAVDGQLPYENIEGEWTYVYAAYKNKQFYGMILFKEQQKAAHLTLDVTHQVLTGYAHFVLGASEFGYKAFHGWYFDPRIFLGSGSFINDSQKVVEMIHKLHRSLPVFPQQADDFVWPVSMMDTTNWEDMDTKKDKLNYEFADRSQVHSYSFGFWYQTAVLLPEMENDFRGLVRLTTNSQDIAGDEKFIGDRTLAVFTKTDELLASTYTIKDPLFEPVSHSFELIKNQWTFVYFGYEKGHARGHTFYCQKDLKKKELSVQHIIPNEFYLHIINDIGHPSFWGKIYGLKVNFGQGSYLENPLELIEKWPYDPKQHRDYDKQGQKTLSINSAKVSKMSLQITYEIIKFNQQFYVFNNGRTRTQQQQPINREPEQPIQQPPVQQRQANAYQQPQQDNHQQQYNAQQQQHAGQQQYQQQQPHQPQQIFPQQQVEQQRKPSKIDVDQIPRPYVKSEESILFSTAPAPLYHPPSVHQFYQTFDEGNCGPRYMRSSVYAIGNEPSILQQTEIPFGIVVQPLMEPSLFESELPQVEFTSEPLRCQRCKAYVSPYFQFGQGGNIYVCNICKMKNQVPPDYYCVLGQGNQRGDKFQRDELNKAPTSYIKKEIKNTLILFCIELTQISVAKGLYSQVISSLQSILDTIPYPDKTDVAFITFDSKIQFYNIPKTLTGEPQIIVVSEIDEANVPLPPEKLFLNIENDRDKIDYMLEKLSKFGETITQQANQLVSVGTVLSNAVQLMQPRSGRILYFGCSAPRYGIGKLPQKPTDTKLFGTDQEKLFYQPNDQAYVKLGQTCLRNHISVDLFVANDENFELATVSPVSNLTGGSIYFYPHYNQQINGTELHYALYRNLTRSYAYDLIMTVRTSPGIILFDYYTGGGKISVRDLELSTLNSDQSIAIMLKQEEKILDPEAYIQYALLFTNQQGQRVIRVFNLQLQVVNKNSGNNAWHNIFKTGDVDCIATLLSRKNLPNIMVQPIKQIRQTLFESVVNILHAYRKYCSSNSPSGQLILPEAIKILPLYLQTLSKRDLLKYGNVRIDNRIFEIHLVLTQSMHFLNNFFYPKLFPIHDINNQLVADKYYVGTMTDEEKTALPHNIATTIDKIKSDGIYLLDTSQFIYIYVGQNADQQLLQNLFGVNSFAELNSIELFTKIETDYSTKVQNIIESLQQIRGGTYVPVRVVRQNSPQASLVQSKLVEDEQQLEKSYADYLCELHGAIQNKGGV</sequence>
<reference evidence="10 11" key="1">
    <citation type="journal article" date="2006" name="Nature">
        <title>Global trends of whole-genome duplications revealed by the ciliate Paramecium tetraurelia.</title>
        <authorList>
            <consortium name="Genoscope"/>
            <person name="Aury J.-M."/>
            <person name="Jaillon O."/>
            <person name="Duret L."/>
            <person name="Noel B."/>
            <person name="Jubin C."/>
            <person name="Porcel B.M."/>
            <person name="Segurens B."/>
            <person name="Daubin V."/>
            <person name="Anthouard V."/>
            <person name="Aiach N."/>
            <person name="Arnaiz O."/>
            <person name="Billaut A."/>
            <person name="Beisson J."/>
            <person name="Blanc I."/>
            <person name="Bouhouche K."/>
            <person name="Camara F."/>
            <person name="Duharcourt S."/>
            <person name="Guigo R."/>
            <person name="Gogendeau D."/>
            <person name="Katinka M."/>
            <person name="Keller A.-M."/>
            <person name="Kissmehl R."/>
            <person name="Klotz C."/>
            <person name="Koll F."/>
            <person name="Le Moue A."/>
            <person name="Lepere C."/>
            <person name="Malinsky S."/>
            <person name="Nowacki M."/>
            <person name="Nowak J.K."/>
            <person name="Plattner H."/>
            <person name="Poulain J."/>
            <person name="Ruiz F."/>
            <person name="Serrano V."/>
            <person name="Zagulski M."/>
            <person name="Dessen P."/>
            <person name="Betermier M."/>
            <person name="Weissenbach J."/>
            <person name="Scarpelli C."/>
            <person name="Schachter V."/>
            <person name="Sperling L."/>
            <person name="Meyer E."/>
            <person name="Cohen J."/>
            <person name="Wincker P."/>
        </authorList>
    </citation>
    <scope>NUCLEOTIDE SEQUENCE [LARGE SCALE GENOMIC DNA]</scope>
    <source>
        <strain evidence="10 11">Stock d4-2</strain>
    </source>
</reference>
<feature type="domain" description="Sec23/Sec24 trunk" evidence="7">
    <location>
        <begin position="2966"/>
        <end position="3201"/>
    </location>
</feature>
<evidence type="ECO:0000259" key="6">
    <source>
        <dbReference type="Pfam" id="PF04810"/>
    </source>
</evidence>
<proteinExistence type="predicted"/>
<dbReference type="Gene3D" id="2.30.30.380">
    <property type="entry name" value="Zn-finger domain of Sec23/24"/>
    <property type="match status" value="1"/>
</dbReference>
<dbReference type="SUPFAM" id="SSF81811">
    <property type="entry name" value="Helical domain of Sec23/24"/>
    <property type="match status" value="1"/>
</dbReference>
<dbReference type="SUPFAM" id="SSF82754">
    <property type="entry name" value="C-terminal, gelsolin-like domain of Sec23/24"/>
    <property type="match status" value="1"/>
</dbReference>
<protein>
    <recommendedName>
        <fullName evidence="12">LamG-like jellyroll fold domain-containing protein</fullName>
    </recommendedName>
</protein>
<feature type="compositionally biased region" description="Basic and acidic residues" evidence="3">
    <location>
        <begin position="2789"/>
        <end position="2802"/>
    </location>
</feature>
<dbReference type="Pfam" id="PF04811">
    <property type="entry name" value="Sec23_trunk"/>
    <property type="match status" value="1"/>
</dbReference>
<dbReference type="OMA" id="HHITHIN"/>
<evidence type="ECO:0000256" key="2">
    <source>
        <dbReference type="ARBA" id="ARBA00022927"/>
    </source>
</evidence>
<dbReference type="Pfam" id="PF04810">
    <property type="entry name" value="zf-Sec23_Sec24"/>
    <property type="match status" value="1"/>
</dbReference>
<feature type="domain" description="Zinc finger Sec23/Sec24-type" evidence="6">
    <location>
        <begin position="2891"/>
        <end position="2929"/>
    </location>
</feature>
<dbReference type="GO" id="GO:0000149">
    <property type="term" value="F:SNARE binding"/>
    <property type="evidence" value="ECO:0000318"/>
    <property type="project" value="GO_Central"/>
</dbReference>
<dbReference type="Gene3D" id="2.60.40.1670">
    <property type="entry name" value="beta-sandwich domain of Sec23/24"/>
    <property type="match status" value="1"/>
</dbReference>
<dbReference type="GeneID" id="5009618"/>
<dbReference type="GO" id="GO:0070971">
    <property type="term" value="C:endoplasmic reticulum exit site"/>
    <property type="evidence" value="ECO:0000318"/>
    <property type="project" value="GO_Central"/>
</dbReference>
<dbReference type="GO" id="GO:0006886">
    <property type="term" value="P:intracellular protein transport"/>
    <property type="evidence" value="ECO:0007669"/>
    <property type="project" value="InterPro"/>
</dbReference>
<evidence type="ECO:0000256" key="1">
    <source>
        <dbReference type="ARBA" id="ARBA00022448"/>
    </source>
</evidence>
<feature type="compositionally biased region" description="Polar residues" evidence="3">
    <location>
        <begin position="354"/>
        <end position="370"/>
    </location>
</feature>
<dbReference type="InParanoid" id="A0BD19"/>
<dbReference type="PANTHER" id="PTHR13328">
    <property type="entry name" value="NEGATIVE ELONGATION FACTOR A NELF-A"/>
    <property type="match status" value="1"/>
</dbReference>
<dbReference type="InterPro" id="IPR036180">
    <property type="entry name" value="Gelsolin-like_dom_sf"/>
</dbReference>
<dbReference type="InterPro" id="IPR007123">
    <property type="entry name" value="Gelsolin-like_dom"/>
</dbReference>
<keyword evidence="4" id="KW-0732">Signal</keyword>
<dbReference type="EMBL" id="CT867986">
    <property type="protein sequence ID" value="CAK56436.1"/>
    <property type="molecule type" value="Genomic_DNA"/>
</dbReference>
<feature type="region of interest" description="Disordered" evidence="3">
    <location>
        <begin position="2717"/>
        <end position="2802"/>
    </location>
</feature>
<dbReference type="InterPro" id="IPR006896">
    <property type="entry name" value="Sec23/24_trunk_dom"/>
</dbReference>
<dbReference type="GO" id="GO:0008270">
    <property type="term" value="F:zinc ion binding"/>
    <property type="evidence" value="ECO:0000318"/>
    <property type="project" value="GO_Central"/>
</dbReference>
<feature type="compositionally biased region" description="Basic and acidic residues" evidence="3">
    <location>
        <begin position="436"/>
        <end position="453"/>
    </location>
</feature>
<dbReference type="SUPFAM" id="SSF81995">
    <property type="entry name" value="beta-sandwich domain of Sec23/24"/>
    <property type="match status" value="1"/>
</dbReference>
<feature type="compositionally biased region" description="Polar residues" evidence="3">
    <location>
        <begin position="388"/>
        <end position="412"/>
    </location>
</feature>
<dbReference type="SUPFAM" id="SSF82919">
    <property type="entry name" value="Zn-finger domain of Sec23/24"/>
    <property type="match status" value="1"/>
</dbReference>
<dbReference type="InterPro" id="IPR036175">
    <property type="entry name" value="Sec23/24_helical_dom_sf"/>
</dbReference>
<dbReference type="Gene3D" id="1.20.120.730">
    <property type="entry name" value="Sec23/Sec24 helical domain"/>
    <property type="match status" value="1"/>
</dbReference>
<feature type="compositionally biased region" description="Basic and acidic residues" evidence="3">
    <location>
        <begin position="322"/>
        <end position="332"/>
    </location>
</feature>
<dbReference type="InterPro" id="IPR036465">
    <property type="entry name" value="vWFA_dom_sf"/>
</dbReference>
<dbReference type="GO" id="GO:0090110">
    <property type="term" value="P:COPII-coated vesicle cargo loading"/>
    <property type="evidence" value="ECO:0000318"/>
    <property type="project" value="GO_Central"/>
</dbReference>
<feature type="region of interest" description="Disordered" evidence="3">
    <location>
        <begin position="322"/>
        <end position="517"/>
    </location>
</feature>
<dbReference type="InterPro" id="IPR029006">
    <property type="entry name" value="ADF-H/Gelsolin-like_dom_sf"/>
</dbReference>
<dbReference type="GO" id="GO:0030127">
    <property type="term" value="C:COPII vesicle coat"/>
    <property type="evidence" value="ECO:0000318"/>
    <property type="project" value="GO_Central"/>
</dbReference>
<feature type="compositionally biased region" description="Polar residues" evidence="3">
    <location>
        <begin position="480"/>
        <end position="490"/>
    </location>
</feature>
<dbReference type="HOGENOM" id="CLU_224662_0_0_1"/>
<dbReference type="Pfam" id="PF00626">
    <property type="entry name" value="Gelsolin"/>
    <property type="match status" value="1"/>
</dbReference>
<feature type="compositionally biased region" description="Polar residues" evidence="3">
    <location>
        <begin position="421"/>
        <end position="435"/>
    </location>
</feature>
<feature type="compositionally biased region" description="Polar residues" evidence="3">
    <location>
        <begin position="454"/>
        <end position="467"/>
    </location>
</feature>
<dbReference type="Proteomes" id="UP000000600">
    <property type="component" value="Unassembled WGS sequence"/>
</dbReference>